<dbReference type="EMBL" id="LK052886">
    <property type="protein sequence ID" value="CDR37090.1"/>
    <property type="molecule type" value="Genomic_DNA"/>
</dbReference>
<keyword evidence="2" id="KW-0723">Serine/threonine-protein kinase</keyword>
<evidence type="ECO:0000256" key="2">
    <source>
        <dbReference type="ARBA" id="ARBA00022527"/>
    </source>
</evidence>
<dbReference type="InterPro" id="IPR050236">
    <property type="entry name" value="Ser_Thr_kinase_AGC"/>
</dbReference>
<gene>
    <name evidence="15" type="ORF">BON22_0516</name>
    <name evidence="14" type="ORF">CYFA0S_01e07250g</name>
</gene>
<dbReference type="InterPro" id="IPR000719">
    <property type="entry name" value="Prot_kinase_dom"/>
</dbReference>
<evidence type="ECO:0000256" key="4">
    <source>
        <dbReference type="ARBA" id="ARBA00022679"/>
    </source>
</evidence>
<evidence type="ECO:0000256" key="6">
    <source>
        <dbReference type="ARBA" id="ARBA00022777"/>
    </source>
</evidence>
<dbReference type="GO" id="GO:0004674">
    <property type="term" value="F:protein serine/threonine kinase activity"/>
    <property type="evidence" value="ECO:0007669"/>
    <property type="project" value="UniProtKB-KW"/>
</dbReference>
<dbReference type="FunFam" id="3.30.200.20:FF:000109">
    <property type="entry name" value="Non-specific serine/threonine protein kinase"/>
    <property type="match status" value="1"/>
</dbReference>
<feature type="compositionally biased region" description="Polar residues" evidence="11">
    <location>
        <begin position="57"/>
        <end position="69"/>
    </location>
</feature>
<dbReference type="SMR" id="A0A061AP10"/>
<keyword evidence="3" id="KW-0597">Phosphoprotein</keyword>
<evidence type="ECO:0000256" key="1">
    <source>
        <dbReference type="ARBA" id="ARBA00012513"/>
    </source>
</evidence>
<evidence type="ECO:0000256" key="9">
    <source>
        <dbReference type="ARBA" id="ARBA00048679"/>
    </source>
</evidence>
<keyword evidence="4" id="KW-0808">Transferase</keyword>
<name>A0A061AP10_CYBFA</name>
<dbReference type="Gene3D" id="3.30.200.20">
    <property type="entry name" value="Phosphorylase Kinase, domain 1"/>
    <property type="match status" value="1"/>
</dbReference>
<comment type="catalytic activity">
    <reaction evidence="8">
        <text>L-threonyl-[protein] + ATP = O-phospho-L-threonyl-[protein] + ADP + H(+)</text>
        <dbReference type="Rhea" id="RHEA:46608"/>
        <dbReference type="Rhea" id="RHEA-COMP:11060"/>
        <dbReference type="Rhea" id="RHEA-COMP:11605"/>
        <dbReference type="ChEBI" id="CHEBI:15378"/>
        <dbReference type="ChEBI" id="CHEBI:30013"/>
        <dbReference type="ChEBI" id="CHEBI:30616"/>
        <dbReference type="ChEBI" id="CHEBI:61977"/>
        <dbReference type="ChEBI" id="CHEBI:456216"/>
        <dbReference type="EC" id="2.7.11.1"/>
    </reaction>
</comment>
<keyword evidence="5 10" id="KW-0547">Nucleotide-binding</keyword>
<reference evidence="15" key="3">
    <citation type="submission" date="2017-01" db="EMBL/GenBank/DDBJ databases">
        <authorList>
            <person name="Mah S.A."/>
            <person name="Swanson W.J."/>
            <person name="Moy G.W."/>
            <person name="Vacquier V.D."/>
        </authorList>
    </citation>
    <scope>NUCLEOTIDE SEQUENCE [LARGE SCALE GENOMIC DNA]</scope>
    <source>
        <strain evidence="15">65</strain>
    </source>
</reference>
<dbReference type="InterPro" id="IPR011009">
    <property type="entry name" value="Kinase-like_dom_sf"/>
</dbReference>
<keyword evidence="6 15" id="KW-0418">Kinase</keyword>
<dbReference type="Gene3D" id="1.10.510.10">
    <property type="entry name" value="Transferase(Phosphotransferase) domain 1"/>
    <property type="match status" value="1"/>
</dbReference>
<reference evidence="16" key="2">
    <citation type="journal article" date="2017" name="Genome Announc.">
        <title>Genome sequences of Cyberlindnera fabianii 65, Pichia kudriavzevii 129, and Saccharomyces cerevisiae 131 isolated from fermented masau fruits in Zimbabwe.</title>
        <authorList>
            <person name="van Rijswijck I.M.H."/>
            <person name="Derks M.F.L."/>
            <person name="Abee T."/>
            <person name="de Ridder D."/>
            <person name="Smid E.J."/>
        </authorList>
    </citation>
    <scope>NUCLEOTIDE SEQUENCE [LARGE SCALE GENOMIC DNA]</scope>
    <source>
        <strain evidence="16">65</strain>
    </source>
</reference>
<dbReference type="EMBL" id="MPUK01000001">
    <property type="protein sequence ID" value="ONH69360.1"/>
    <property type="molecule type" value="Genomic_DNA"/>
</dbReference>
<keyword evidence="16" id="KW-1185">Reference proteome</keyword>
<dbReference type="Pfam" id="PF00433">
    <property type="entry name" value="Pkinase_C"/>
    <property type="match status" value="1"/>
</dbReference>
<evidence type="ECO:0000256" key="8">
    <source>
        <dbReference type="ARBA" id="ARBA00047899"/>
    </source>
</evidence>
<dbReference type="Pfam" id="PF00069">
    <property type="entry name" value="Pkinase"/>
    <property type="match status" value="1"/>
</dbReference>
<keyword evidence="7 10" id="KW-0067">ATP-binding</keyword>
<evidence type="ECO:0000256" key="10">
    <source>
        <dbReference type="PROSITE-ProRule" id="PRU10141"/>
    </source>
</evidence>
<dbReference type="AlphaFoldDB" id="A0A061AP10"/>
<dbReference type="InterPro" id="IPR000961">
    <property type="entry name" value="AGC-kinase_C"/>
</dbReference>
<dbReference type="PROSITE" id="PS51285">
    <property type="entry name" value="AGC_KINASE_CTER"/>
    <property type="match status" value="1"/>
</dbReference>
<dbReference type="GO" id="GO:0005524">
    <property type="term" value="F:ATP binding"/>
    <property type="evidence" value="ECO:0007669"/>
    <property type="project" value="UniProtKB-UniRule"/>
</dbReference>
<dbReference type="PANTHER" id="PTHR24356">
    <property type="entry name" value="SERINE/THREONINE-PROTEIN KINASE"/>
    <property type="match status" value="1"/>
</dbReference>
<evidence type="ECO:0000256" key="5">
    <source>
        <dbReference type="ARBA" id="ARBA00022741"/>
    </source>
</evidence>
<comment type="catalytic activity">
    <reaction evidence="9">
        <text>L-seryl-[protein] + ATP = O-phospho-L-seryl-[protein] + ADP + H(+)</text>
        <dbReference type="Rhea" id="RHEA:17989"/>
        <dbReference type="Rhea" id="RHEA-COMP:9863"/>
        <dbReference type="Rhea" id="RHEA-COMP:11604"/>
        <dbReference type="ChEBI" id="CHEBI:15378"/>
        <dbReference type="ChEBI" id="CHEBI:29999"/>
        <dbReference type="ChEBI" id="CHEBI:30616"/>
        <dbReference type="ChEBI" id="CHEBI:83421"/>
        <dbReference type="ChEBI" id="CHEBI:456216"/>
        <dbReference type="EC" id="2.7.11.1"/>
    </reaction>
</comment>
<dbReference type="SUPFAM" id="SSF56112">
    <property type="entry name" value="Protein kinase-like (PK-like)"/>
    <property type="match status" value="1"/>
</dbReference>
<proteinExistence type="predicted"/>
<sequence length="553" mass="63991">MVANFFSSRVNRNSAVDDLAKNIEGLQFQGSHVQSQDRFSFEPNSPLNKENRPYDNASASRLTRPQGQLVSPMRPRERVLAPKKLSAKHKRAVNVCQMYFLDYYCDYFDYIITRRERTKTVLSSIHRSQNPDMEWKAYTNNETALLRKRRMKPKNKDFEIITQIGQGGYGQVYLSRKKDTKEICALKVISKSMIVRMNETDHLLTEREILAASRSDWLVKLLYSFQDTTSVYLGMEFVAGGDFRTLLSNCHTLSPVHTRFYMAEMFAALNDLHKTGFIHRDLKPENFLIDSKGHLKLTDFGLACGTIADERIQSMKLRLEKIGDVFVAKHSAQKSLHERRKIYQTLRENDLNYSKSVVGSPDYMAIDIVKGYAYDKTVDYWSLGCILFECLCGFSPFSGESTEETYANLKNWETYFVRPKNSDGSYVFSDRTWKLLVHLINSSQNRYKTYEQVQRSEYFAGVDFANLRNKSPPFIPSLDSELDAGYFDDFEDESDMAKYAEVFNKQKHVEKLANQSNVKPPNFVGFTFKHKGQLSQIRNMFDNTKADPFSTLY</sequence>
<dbReference type="PANTHER" id="PTHR24356:SF417">
    <property type="entry name" value="CELL CYCLE PROTEIN KINASE DBF2-RELATED"/>
    <property type="match status" value="1"/>
</dbReference>
<feature type="binding site" evidence="10">
    <location>
        <position position="187"/>
    </location>
    <ligand>
        <name>ATP</name>
        <dbReference type="ChEBI" id="CHEBI:30616"/>
    </ligand>
</feature>
<dbReference type="SMART" id="SM00220">
    <property type="entry name" value="S_TKc"/>
    <property type="match status" value="1"/>
</dbReference>
<dbReference type="PROSITE" id="PS50011">
    <property type="entry name" value="PROTEIN_KINASE_DOM"/>
    <property type="match status" value="1"/>
</dbReference>
<feature type="region of interest" description="Disordered" evidence="11">
    <location>
        <begin position="37"/>
        <end position="73"/>
    </location>
</feature>
<dbReference type="STRING" id="36022.A0A061AP10"/>
<evidence type="ECO:0000259" key="13">
    <source>
        <dbReference type="PROSITE" id="PS51285"/>
    </source>
</evidence>
<reference evidence="14" key="1">
    <citation type="journal article" date="2014" name="Genome Announc.">
        <title>Genome sequence of the yeast Cyberlindnera fabianii (Hansenula fabianii).</title>
        <authorList>
            <person name="Freel K.C."/>
            <person name="Sarilar V."/>
            <person name="Neuveglise C."/>
            <person name="Devillers H."/>
            <person name="Friedrich A."/>
            <person name="Schacherer J."/>
        </authorList>
    </citation>
    <scope>NUCLEOTIDE SEQUENCE</scope>
    <source>
        <strain evidence="14">YJS4271</strain>
    </source>
</reference>
<organism evidence="14">
    <name type="scientific">Cyberlindnera fabianii</name>
    <name type="common">Yeast</name>
    <name type="synonym">Hansenula fabianii</name>
    <dbReference type="NCBI Taxonomy" id="36022"/>
    <lineage>
        <taxon>Eukaryota</taxon>
        <taxon>Fungi</taxon>
        <taxon>Dikarya</taxon>
        <taxon>Ascomycota</taxon>
        <taxon>Saccharomycotina</taxon>
        <taxon>Saccharomycetes</taxon>
        <taxon>Phaffomycetales</taxon>
        <taxon>Phaffomycetaceae</taxon>
        <taxon>Cyberlindnera</taxon>
    </lineage>
</organism>
<protein>
    <recommendedName>
        <fullName evidence="1">non-specific serine/threonine protein kinase</fullName>
        <ecNumber evidence="1">2.7.11.1</ecNumber>
    </recommendedName>
</protein>
<feature type="domain" description="Protein kinase" evidence="12">
    <location>
        <begin position="158"/>
        <end position="459"/>
    </location>
</feature>
<dbReference type="PROSITE" id="PS00107">
    <property type="entry name" value="PROTEIN_KINASE_ATP"/>
    <property type="match status" value="1"/>
</dbReference>
<evidence type="ECO:0000313" key="16">
    <source>
        <dbReference type="Proteomes" id="UP000189513"/>
    </source>
</evidence>
<dbReference type="GO" id="GO:0005816">
    <property type="term" value="C:spindle pole body"/>
    <property type="evidence" value="ECO:0007669"/>
    <property type="project" value="TreeGrafter"/>
</dbReference>
<dbReference type="InterPro" id="IPR008271">
    <property type="entry name" value="Ser/Thr_kinase_AS"/>
</dbReference>
<accession>A0A061AP10</accession>
<evidence type="ECO:0000256" key="3">
    <source>
        <dbReference type="ARBA" id="ARBA00022553"/>
    </source>
</evidence>
<evidence type="ECO:0000256" key="11">
    <source>
        <dbReference type="SAM" id="MobiDB-lite"/>
    </source>
</evidence>
<dbReference type="OMA" id="KLRVDQF"/>
<evidence type="ECO:0000259" key="12">
    <source>
        <dbReference type="PROSITE" id="PS50011"/>
    </source>
</evidence>
<dbReference type="OrthoDB" id="18472at2759"/>
<evidence type="ECO:0000256" key="7">
    <source>
        <dbReference type="ARBA" id="ARBA00022840"/>
    </source>
</evidence>
<dbReference type="PROSITE" id="PS00108">
    <property type="entry name" value="PROTEIN_KINASE_ST"/>
    <property type="match status" value="1"/>
</dbReference>
<evidence type="ECO:0000313" key="15">
    <source>
        <dbReference type="EMBL" id="ONH69360.1"/>
    </source>
</evidence>
<dbReference type="InterPro" id="IPR017892">
    <property type="entry name" value="Pkinase_C"/>
</dbReference>
<evidence type="ECO:0000313" key="14">
    <source>
        <dbReference type="EMBL" id="CDR37090.1"/>
    </source>
</evidence>
<dbReference type="EC" id="2.7.11.1" evidence="1"/>
<dbReference type="SMART" id="SM00133">
    <property type="entry name" value="S_TK_X"/>
    <property type="match status" value="1"/>
</dbReference>
<dbReference type="InterPro" id="IPR017441">
    <property type="entry name" value="Protein_kinase_ATP_BS"/>
</dbReference>
<dbReference type="VEuPathDB" id="FungiDB:BON22_0516"/>
<dbReference type="GO" id="GO:0035556">
    <property type="term" value="P:intracellular signal transduction"/>
    <property type="evidence" value="ECO:0007669"/>
    <property type="project" value="TreeGrafter"/>
</dbReference>
<dbReference type="FunFam" id="1.10.510.10:FF:000319">
    <property type="entry name" value="Non-specific serine/threonine protein kinase"/>
    <property type="match status" value="1"/>
</dbReference>
<feature type="domain" description="AGC-kinase C-terminal" evidence="13">
    <location>
        <begin position="460"/>
        <end position="538"/>
    </location>
</feature>
<dbReference type="Proteomes" id="UP000189513">
    <property type="component" value="Unassembled WGS sequence"/>
</dbReference>
<feature type="compositionally biased region" description="Polar residues" evidence="11">
    <location>
        <begin position="37"/>
        <end position="48"/>
    </location>
</feature>